<gene>
    <name evidence="1" type="ORF">SPELUC_LOCUS690</name>
</gene>
<dbReference type="Proteomes" id="UP000789366">
    <property type="component" value="Unassembled WGS sequence"/>
</dbReference>
<reference evidence="1" key="1">
    <citation type="submission" date="2021-06" db="EMBL/GenBank/DDBJ databases">
        <authorList>
            <person name="Kallberg Y."/>
            <person name="Tangrot J."/>
            <person name="Rosling A."/>
        </authorList>
    </citation>
    <scope>NUCLEOTIDE SEQUENCE</scope>
    <source>
        <strain evidence="1">28 12/20/2015</strain>
    </source>
</reference>
<sequence length="229" mass="26389">MLIIPIFQHLIHLFNHQYVELAQNTCLESIEREESEIYELVVDLTEDTVAEVNQTHIPTEETLNDTQIVETVLAEQLEYEQGDPDDSDKEPPKITAAEGISGLKSFILFAEQQMCDDFFFNNNDLKVFRKYLTLMKQKITKSMNQKPITDFFKTADQSMSINDNFFNETGFFDDGNVFPDNDNFFGGNNFSDGNDFSGDNFSGDDDFFDDNNLSYYHGFSDNYDSSDDY</sequence>
<comment type="caution">
    <text evidence="1">The sequence shown here is derived from an EMBL/GenBank/DDBJ whole genome shotgun (WGS) entry which is preliminary data.</text>
</comment>
<organism evidence="1 2">
    <name type="scientific">Cetraspora pellucida</name>
    <dbReference type="NCBI Taxonomy" id="1433469"/>
    <lineage>
        <taxon>Eukaryota</taxon>
        <taxon>Fungi</taxon>
        <taxon>Fungi incertae sedis</taxon>
        <taxon>Mucoromycota</taxon>
        <taxon>Glomeromycotina</taxon>
        <taxon>Glomeromycetes</taxon>
        <taxon>Diversisporales</taxon>
        <taxon>Gigasporaceae</taxon>
        <taxon>Cetraspora</taxon>
    </lineage>
</organism>
<name>A0ACA9K3D8_9GLOM</name>
<evidence type="ECO:0000313" key="2">
    <source>
        <dbReference type="Proteomes" id="UP000789366"/>
    </source>
</evidence>
<proteinExistence type="predicted"/>
<dbReference type="EMBL" id="CAJVPW010000288">
    <property type="protein sequence ID" value="CAG8449102.1"/>
    <property type="molecule type" value="Genomic_DNA"/>
</dbReference>
<evidence type="ECO:0000313" key="1">
    <source>
        <dbReference type="EMBL" id="CAG8449102.1"/>
    </source>
</evidence>
<keyword evidence="2" id="KW-1185">Reference proteome</keyword>
<accession>A0ACA9K3D8</accession>
<protein>
    <submittedName>
        <fullName evidence="1">17674_t:CDS:1</fullName>
    </submittedName>
</protein>